<reference evidence="12 13" key="1">
    <citation type="submission" date="2019-03" db="EMBL/GenBank/DDBJ databases">
        <authorList>
            <person name="Zhong Y.L."/>
        </authorList>
    </citation>
    <scope>NUCLEOTIDE SEQUENCE [LARGE SCALE GENOMIC DNA]</scope>
    <source>
        <strain evidence="12 13">W255</strain>
    </source>
</reference>
<gene>
    <name evidence="12" type="ORF">E1J38_013760</name>
</gene>
<evidence type="ECO:0000256" key="8">
    <source>
        <dbReference type="ARBA" id="ARBA00023014"/>
    </source>
</evidence>
<feature type="domain" description="Aminotransferase class V" evidence="11">
    <location>
        <begin position="4"/>
        <end position="371"/>
    </location>
</feature>
<evidence type="ECO:0000256" key="10">
    <source>
        <dbReference type="RuleBase" id="RU004504"/>
    </source>
</evidence>
<evidence type="ECO:0000256" key="2">
    <source>
        <dbReference type="ARBA" id="ARBA00006490"/>
    </source>
</evidence>
<keyword evidence="5" id="KW-0479">Metal-binding</keyword>
<dbReference type="GO" id="GO:0031071">
    <property type="term" value="F:cysteine desulfurase activity"/>
    <property type="evidence" value="ECO:0007669"/>
    <property type="project" value="UniProtKB-EC"/>
</dbReference>
<dbReference type="InterPro" id="IPR015421">
    <property type="entry name" value="PyrdxlP-dep_Trfase_major"/>
</dbReference>
<organism evidence="12 13">
    <name type="scientific">Seonamhaeicola sediminis</name>
    <dbReference type="NCBI Taxonomy" id="2528206"/>
    <lineage>
        <taxon>Bacteria</taxon>
        <taxon>Pseudomonadati</taxon>
        <taxon>Bacteroidota</taxon>
        <taxon>Flavobacteriia</taxon>
        <taxon>Flavobacteriales</taxon>
        <taxon>Flavobacteriaceae</taxon>
    </lineage>
</organism>
<dbReference type="Gene3D" id="3.90.1150.10">
    <property type="entry name" value="Aspartate Aminotransferase, domain 1"/>
    <property type="match status" value="1"/>
</dbReference>
<dbReference type="SUPFAM" id="SSF53383">
    <property type="entry name" value="PLP-dependent transferases"/>
    <property type="match status" value="1"/>
</dbReference>
<dbReference type="PIRSF" id="PIRSF005572">
    <property type="entry name" value="NifS"/>
    <property type="match status" value="1"/>
</dbReference>
<proteinExistence type="inferred from homology"/>
<dbReference type="RefSeq" id="WP_133357391.1">
    <property type="nucleotide sequence ID" value="NZ_SMZJ02000012.1"/>
</dbReference>
<comment type="cofactor">
    <cofactor evidence="1 10">
        <name>pyridoxal 5'-phosphate</name>
        <dbReference type="ChEBI" id="CHEBI:597326"/>
    </cofactor>
</comment>
<dbReference type="PROSITE" id="PS00595">
    <property type="entry name" value="AA_TRANSFER_CLASS_5"/>
    <property type="match status" value="1"/>
</dbReference>
<name>A0A562YBL7_9FLAO</name>
<keyword evidence="6" id="KW-0663">Pyridoxal phosphate</keyword>
<dbReference type="InterPro" id="IPR015422">
    <property type="entry name" value="PyrdxlP-dep_Trfase_small"/>
</dbReference>
<keyword evidence="13" id="KW-1185">Reference proteome</keyword>
<dbReference type="Gene3D" id="1.10.260.50">
    <property type="match status" value="1"/>
</dbReference>
<dbReference type="EMBL" id="SMZJ02000012">
    <property type="protein sequence ID" value="TWO31475.1"/>
    <property type="molecule type" value="Genomic_DNA"/>
</dbReference>
<keyword evidence="7" id="KW-0408">Iron</keyword>
<keyword evidence="8" id="KW-0411">Iron-sulfur</keyword>
<dbReference type="AlphaFoldDB" id="A0A562YBL7"/>
<evidence type="ECO:0000256" key="5">
    <source>
        <dbReference type="ARBA" id="ARBA00022723"/>
    </source>
</evidence>
<dbReference type="InterPro" id="IPR000192">
    <property type="entry name" value="Aminotrans_V_dom"/>
</dbReference>
<dbReference type="Proteomes" id="UP000295814">
    <property type="component" value="Unassembled WGS sequence"/>
</dbReference>
<dbReference type="PANTHER" id="PTHR11601:SF34">
    <property type="entry name" value="CYSTEINE DESULFURASE"/>
    <property type="match status" value="1"/>
</dbReference>
<evidence type="ECO:0000313" key="12">
    <source>
        <dbReference type="EMBL" id="TWO31475.1"/>
    </source>
</evidence>
<evidence type="ECO:0000256" key="7">
    <source>
        <dbReference type="ARBA" id="ARBA00023004"/>
    </source>
</evidence>
<dbReference type="Gene3D" id="3.40.640.10">
    <property type="entry name" value="Type I PLP-dependent aspartate aminotransferase-like (Major domain)"/>
    <property type="match status" value="1"/>
</dbReference>
<evidence type="ECO:0000313" key="13">
    <source>
        <dbReference type="Proteomes" id="UP000295814"/>
    </source>
</evidence>
<comment type="similarity">
    <text evidence="2">Belongs to the class-V pyridoxal-phosphate-dependent aminotransferase family. NifS/IscS subfamily.</text>
</comment>
<evidence type="ECO:0000256" key="9">
    <source>
        <dbReference type="ARBA" id="ARBA00050776"/>
    </source>
</evidence>
<evidence type="ECO:0000256" key="3">
    <source>
        <dbReference type="ARBA" id="ARBA00012239"/>
    </source>
</evidence>
<comment type="caution">
    <text evidence="12">The sequence shown here is derived from an EMBL/GenBank/DDBJ whole genome shotgun (WGS) entry which is preliminary data.</text>
</comment>
<comment type="catalytic activity">
    <reaction evidence="9">
        <text>(sulfur carrier)-H + L-cysteine = (sulfur carrier)-SH + L-alanine</text>
        <dbReference type="Rhea" id="RHEA:43892"/>
        <dbReference type="Rhea" id="RHEA-COMP:14737"/>
        <dbReference type="Rhea" id="RHEA-COMP:14739"/>
        <dbReference type="ChEBI" id="CHEBI:29917"/>
        <dbReference type="ChEBI" id="CHEBI:35235"/>
        <dbReference type="ChEBI" id="CHEBI:57972"/>
        <dbReference type="ChEBI" id="CHEBI:64428"/>
        <dbReference type="EC" id="2.8.1.7"/>
    </reaction>
</comment>
<keyword evidence="4" id="KW-0808">Transferase</keyword>
<sequence>MKTVYFDNAATTQIREEVIASMLEVMNGSYGNPSSSHSFGRSSKSLVESCRKSIASFFNVTASEIIFTSGGTEADNLVLRSAVRDLGVKHIVTSKIEHHAVLHTLDQLEKEHPLKISFVKVDDRGTIDYEQLESLLKGEEKILVSLMHVNNEIGNLLDIEHVANLCKANNVLFHTDAVQAIGHYQLDLQKIPVDFLAASAHKFHGPKGVGFAFIRKNTGLKPLIFGGEQERGLRAGTESVHNIVGIASALKIAYNNLEKEATYIKGLKQYFIENLLKAIPQVKFNGLSANMEKSTYTLVNICLPVDPKKTTLLLFQLDLKGIACSKGSACQSGTSQGSHVLAEILNDEDLEKPSIRFSFSVYNTKDEIDYVVEVLKDLLET</sequence>
<reference evidence="12 13" key="2">
    <citation type="submission" date="2019-07" db="EMBL/GenBank/DDBJ databases">
        <title>Seonamhaeicola sp. W255 draft genome.</title>
        <authorList>
            <person name="Zhang X.-Y."/>
            <person name="Zhang R."/>
            <person name="Zhong Y.-L."/>
            <person name="Du Z.-J."/>
        </authorList>
    </citation>
    <scope>NUCLEOTIDE SEQUENCE [LARGE SCALE GENOMIC DNA]</scope>
    <source>
        <strain evidence="12 13">W255</strain>
    </source>
</reference>
<dbReference type="GO" id="GO:0051536">
    <property type="term" value="F:iron-sulfur cluster binding"/>
    <property type="evidence" value="ECO:0007669"/>
    <property type="project" value="UniProtKB-KW"/>
</dbReference>
<protein>
    <recommendedName>
        <fullName evidence="3">cysteine desulfurase</fullName>
        <ecNumber evidence="3">2.8.1.7</ecNumber>
    </recommendedName>
</protein>
<evidence type="ECO:0000256" key="6">
    <source>
        <dbReference type="ARBA" id="ARBA00022898"/>
    </source>
</evidence>
<dbReference type="EC" id="2.8.1.7" evidence="3"/>
<evidence type="ECO:0000256" key="4">
    <source>
        <dbReference type="ARBA" id="ARBA00022679"/>
    </source>
</evidence>
<dbReference type="InterPro" id="IPR016454">
    <property type="entry name" value="Cysteine_dSase"/>
</dbReference>
<dbReference type="InterPro" id="IPR020578">
    <property type="entry name" value="Aminotrans_V_PyrdxlP_BS"/>
</dbReference>
<dbReference type="GO" id="GO:0046872">
    <property type="term" value="F:metal ion binding"/>
    <property type="evidence" value="ECO:0007669"/>
    <property type="project" value="UniProtKB-KW"/>
</dbReference>
<dbReference type="PANTHER" id="PTHR11601">
    <property type="entry name" value="CYSTEINE DESULFURYLASE FAMILY MEMBER"/>
    <property type="match status" value="1"/>
</dbReference>
<dbReference type="OrthoDB" id="9808002at2"/>
<dbReference type="Pfam" id="PF00266">
    <property type="entry name" value="Aminotran_5"/>
    <property type="match status" value="1"/>
</dbReference>
<accession>A0A562YBL7</accession>
<evidence type="ECO:0000259" key="11">
    <source>
        <dbReference type="Pfam" id="PF00266"/>
    </source>
</evidence>
<dbReference type="InterPro" id="IPR015424">
    <property type="entry name" value="PyrdxlP-dep_Trfase"/>
</dbReference>
<evidence type="ECO:0000256" key="1">
    <source>
        <dbReference type="ARBA" id="ARBA00001933"/>
    </source>
</evidence>